<sequence length="309" mass="36027">MTAKKPSDDLTDKGLLLRAMRFCDPISIWECGAILDFRERYDSAKKCFKRILSLPFRDVLSCSDLKRDEVHGIKNDSRLRISQCCLNMSQYDEALKWMNQHIRFREQKYPSAYTDDEAKNILLQIETELESYEASQKLSELIAKEKWDAAEDLIKRELEREPDCAWWYSQLSSVLYEMHKYQQALEYSEMACEIAPCDPLYLWHYAGALNMLGRNREAIKIYKKILAMGPLKVGSIHTSEGIRWAKSLLNDCRYRVGLCYSDLRRKGLAKRWLKSHIENRSPGIPSIYKKSEVIAKLNSLDNAKCNTNK</sequence>
<reference evidence="2" key="1">
    <citation type="submission" date="2017-02" db="EMBL/GenBank/DDBJ databases">
        <title>Comparative genomics and description of representatives of a novel lineage of planctomycetes thriving in anoxic sediments.</title>
        <authorList>
            <person name="Spring S."/>
            <person name="Bunk B."/>
            <person name="Sproer C."/>
        </authorList>
    </citation>
    <scope>NUCLEOTIDE SEQUENCE [LARGE SCALE GENOMIC DNA]</scope>
    <source>
        <strain evidence="2">ST-NAGAB-D1</strain>
    </source>
</reference>
<dbReference type="STRING" id="1936003.STSP2_00741"/>
<dbReference type="SUPFAM" id="SSF48452">
    <property type="entry name" value="TPR-like"/>
    <property type="match status" value="2"/>
</dbReference>
<dbReference type="Proteomes" id="UP000189674">
    <property type="component" value="Chromosome"/>
</dbReference>
<evidence type="ECO:0000313" key="2">
    <source>
        <dbReference type="Proteomes" id="UP000189674"/>
    </source>
</evidence>
<dbReference type="EMBL" id="CP019791">
    <property type="protein sequence ID" value="AQT67593.1"/>
    <property type="molecule type" value="Genomic_DNA"/>
</dbReference>
<dbReference type="Gene3D" id="1.25.40.10">
    <property type="entry name" value="Tetratricopeptide repeat domain"/>
    <property type="match status" value="1"/>
</dbReference>
<gene>
    <name evidence="1" type="ORF">STSP2_00741</name>
</gene>
<organism evidence="1 2">
    <name type="scientific">Anaerohalosphaera lusitana</name>
    <dbReference type="NCBI Taxonomy" id="1936003"/>
    <lineage>
        <taxon>Bacteria</taxon>
        <taxon>Pseudomonadati</taxon>
        <taxon>Planctomycetota</taxon>
        <taxon>Phycisphaerae</taxon>
        <taxon>Sedimentisphaerales</taxon>
        <taxon>Anaerohalosphaeraceae</taxon>
        <taxon>Anaerohalosphaera</taxon>
    </lineage>
</organism>
<dbReference type="PANTHER" id="PTHR12558">
    <property type="entry name" value="CELL DIVISION CYCLE 16,23,27"/>
    <property type="match status" value="1"/>
</dbReference>
<dbReference type="AlphaFoldDB" id="A0A1U9NI40"/>
<accession>A0A1U9NI40</accession>
<dbReference type="InterPro" id="IPR011990">
    <property type="entry name" value="TPR-like_helical_dom_sf"/>
</dbReference>
<dbReference type="KEGG" id="alus:STSP2_00741"/>
<dbReference type="PANTHER" id="PTHR12558:SF13">
    <property type="entry name" value="CELL DIVISION CYCLE PROTEIN 27 HOMOLOG"/>
    <property type="match status" value="1"/>
</dbReference>
<name>A0A1U9NI40_9BACT</name>
<protein>
    <submittedName>
        <fullName evidence="1">Type III secretion low calcium response chaperone LcrH/SycD</fullName>
    </submittedName>
</protein>
<proteinExistence type="predicted"/>
<keyword evidence="2" id="KW-1185">Reference proteome</keyword>
<evidence type="ECO:0000313" key="1">
    <source>
        <dbReference type="EMBL" id="AQT67593.1"/>
    </source>
</evidence>